<dbReference type="GO" id="GO:0050897">
    <property type="term" value="F:cobalt ion binding"/>
    <property type="evidence" value="ECO:0007669"/>
    <property type="project" value="InterPro"/>
</dbReference>
<proteinExistence type="inferred from homology"/>
<dbReference type="Proteomes" id="UP000001876">
    <property type="component" value="Unassembled WGS sequence"/>
</dbReference>
<evidence type="ECO:0000256" key="3">
    <source>
        <dbReference type="SAM" id="MobiDB-lite"/>
    </source>
</evidence>
<dbReference type="RefSeq" id="XP_003059231.1">
    <property type="nucleotide sequence ID" value="XM_003059185.1"/>
</dbReference>
<feature type="compositionally biased region" description="Acidic residues" evidence="3">
    <location>
        <begin position="380"/>
        <end position="410"/>
    </location>
</feature>
<dbReference type="KEGG" id="mpp:MICPUCDRAFT_58884"/>
<evidence type="ECO:0000256" key="2">
    <source>
        <dbReference type="ARBA" id="ARBA00023002"/>
    </source>
</evidence>
<dbReference type="GeneID" id="9684671"/>
<name>C1MUP5_MICPC</name>
<dbReference type="EMBL" id="GG663740">
    <property type="protein sequence ID" value="EEH56363.1"/>
    <property type="molecule type" value="Genomic_DNA"/>
</dbReference>
<dbReference type="eggNOG" id="ENOG502S6B2">
    <property type="taxonomic scope" value="Eukaryota"/>
</dbReference>
<accession>C1MUP5</accession>
<comment type="similarity">
    <text evidence="1">Belongs to the HY2 family.</text>
</comment>
<dbReference type="OrthoDB" id="496703at2759"/>
<keyword evidence="5" id="KW-1185">Reference proteome</keyword>
<feature type="compositionally biased region" description="Low complexity" evidence="3">
    <location>
        <begin position="38"/>
        <end position="53"/>
    </location>
</feature>
<keyword evidence="2 4" id="KW-0560">Oxidoreductase</keyword>
<dbReference type="OMA" id="CVGPPKE"/>
<evidence type="ECO:0000256" key="1">
    <source>
        <dbReference type="ARBA" id="ARBA00006908"/>
    </source>
</evidence>
<protein>
    <submittedName>
        <fullName evidence="4">Ferredoxin-dependent bilin reductase</fullName>
        <ecNumber evidence="4">1.3.7.3</ecNumber>
    </submittedName>
</protein>
<gene>
    <name evidence="4" type="ORF">MICPUCDRAFT_58884</name>
</gene>
<evidence type="ECO:0000313" key="4">
    <source>
        <dbReference type="EMBL" id="EEH56363.1"/>
    </source>
</evidence>
<dbReference type="STRING" id="564608.C1MUP5"/>
<reference evidence="4 5" key="1">
    <citation type="journal article" date="2009" name="Science">
        <title>Green evolution and dynamic adaptations revealed by genomes of the marine picoeukaryotes Micromonas.</title>
        <authorList>
            <person name="Worden A.Z."/>
            <person name="Lee J.H."/>
            <person name="Mock T."/>
            <person name="Rouze P."/>
            <person name="Simmons M.P."/>
            <person name="Aerts A.L."/>
            <person name="Allen A.E."/>
            <person name="Cuvelier M.L."/>
            <person name="Derelle E."/>
            <person name="Everett M.V."/>
            <person name="Foulon E."/>
            <person name="Grimwood J."/>
            <person name="Gundlach H."/>
            <person name="Henrissat B."/>
            <person name="Napoli C."/>
            <person name="McDonald S.M."/>
            <person name="Parker M.S."/>
            <person name="Rombauts S."/>
            <person name="Salamov A."/>
            <person name="Von Dassow P."/>
            <person name="Badger J.H."/>
            <person name="Coutinho P.M."/>
            <person name="Demir E."/>
            <person name="Dubchak I."/>
            <person name="Gentemann C."/>
            <person name="Eikrem W."/>
            <person name="Gready J.E."/>
            <person name="John U."/>
            <person name="Lanier W."/>
            <person name="Lindquist E.A."/>
            <person name="Lucas S."/>
            <person name="Mayer K.F."/>
            <person name="Moreau H."/>
            <person name="Not F."/>
            <person name="Otillar R."/>
            <person name="Panaud O."/>
            <person name="Pangilinan J."/>
            <person name="Paulsen I."/>
            <person name="Piegu B."/>
            <person name="Poliakov A."/>
            <person name="Robbens S."/>
            <person name="Schmutz J."/>
            <person name="Toulza E."/>
            <person name="Wyss T."/>
            <person name="Zelensky A."/>
            <person name="Zhou K."/>
            <person name="Armbrust E.V."/>
            <person name="Bhattacharya D."/>
            <person name="Goodenough U.W."/>
            <person name="Van de Peer Y."/>
            <person name="Grigoriev I.V."/>
        </authorList>
    </citation>
    <scope>NUCLEOTIDE SEQUENCE [LARGE SCALE GENOMIC DNA]</scope>
    <source>
        <strain evidence="4 5">CCMP1545</strain>
    </source>
</reference>
<dbReference type="GO" id="GO:0010024">
    <property type="term" value="P:phytochromobilin biosynthetic process"/>
    <property type="evidence" value="ECO:0007669"/>
    <property type="project" value="InterPro"/>
</dbReference>
<dbReference type="GO" id="GO:0050618">
    <property type="term" value="F:phycoerythrobilin:ferredoxin oxidoreductase activity"/>
    <property type="evidence" value="ECO:0007669"/>
    <property type="project" value="UniProtKB-EC"/>
</dbReference>
<dbReference type="InterPro" id="IPR009249">
    <property type="entry name" value="Ferredoxin-dep_bilin_Rdtase"/>
</dbReference>
<feature type="region of interest" description="Disordered" evidence="3">
    <location>
        <begin position="332"/>
        <end position="410"/>
    </location>
</feature>
<organism evidence="5">
    <name type="scientific">Micromonas pusilla (strain CCMP1545)</name>
    <name type="common">Picoplanktonic green alga</name>
    <dbReference type="NCBI Taxonomy" id="564608"/>
    <lineage>
        <taxon>Eukaryota</taxon>
        <taxon>Viridiplantae</taxon>
        <taxon>Chlorophyta</taxon>
        <taxon>Mamiellophyceae</taxon>
        <taxon>Mamiellales</taxon>
        <taxon>Mamiellaceae</taxon>
        <taxon>Micromonas</taxon>
    </lineage>
</organism>
<feature type="compositionally biased region" description="Basic and acidic residues" evidence="3">
    <location>
        <begin position="332"/>
        <end position="368"/>
    </location>
</feature>
<evidence type="ECO:0000313" key="5">
    <source>
        <dbReference type="Proteomes" id="UP000001876"/>
    </source>
</evidence>
<feature type="region of interest" description="Disordered" evidence="3">
    <location>
        <begin position="1"/>
        <end position="53"/>
    </location>
</feature>
<dbReference type="EC" id="1.3.7.3" evidence="4"/>
<dbReference type="AlphaFoldDB" id="C1MUP5"/>
<dbReference type="Gene3D" id="3.40.1500.20">
    <property type="match status" value="1"/>
</dbReference>
<dbReference type="PANTHER" id="PTHR34557:SF1">
    <property type="entry name" value="PHYTOCHROMOBILIN:FERREDOXIN OXIDOREDUCTASE, CHLOROPLASTIC"/>
    <property type="match status" value="1"/>
</dbReference>
<sequence length="410" mass="45161">MAATAALGCPHVAAPSRARRPPRVRPADAAISRRRTSHASSSSSNAAATTTTSGWDLSDFPDGMILSLAKDLEARWRSFPNLRDAPCPSDLKSIDATSASGDPATRMRIENLCLQTDLFRKMHLEVAHGLGGMEVLHVVMYPWAEVAAPIFAADVVAFGGRVTLCIADVSPTALDLSLPEHYLAAAKDAKAAMLLRCPEIEPRPLPEWGEKILSPDACVCVGPPKEDAETNAQATAFAGYAMALHDAHVAWVSDEAFDANPWNDVHGAGVAERLAAQARFCIEQLRNDKTRKALERSMGKGMTDRYMTEVLFDVTCEKTQLGPARRVYGRTPEEKLEKDFDPPRPISEAREIYDERDEREKYEEEAVRVRQAMEGVMLERDDDDDDEDFDSEFEDAEPAALEAEEEEEEA</sequence>
<dbReference type="Pfam" id="PF05996">
    <property type="entry name" value="Fe_bilin_red"/>
    <property type="match status" value="1"/>
</dbReference>
<dbReference type="PANTHER" id="PTHR34557">
    <property type="entry name" value="PHYTOCHROMOBILIN:FERREDOXIN OXIDOREDUCTASE, CHLOROPLASTIC"/>
    <property type="match status" value="1"/>
</dbReference>